<evidence type="ECO:0000256" key="3">
    <source>
        <dbReference type="ARBA" id="ARBA00011881"/>
    </source>
</evidence>
<proteinExistence type="inferred from homology"/>
<sequence>MVNPGTTKTSLKERCKVDLGYPYHLNDSPADHLAALQQAYQHGAGPKPEILEEKIAAMFGKPAAMWCATGTLAQGIAARIYAERSGKKQVIFHETSHLLLHEEDGYSAAHGLTAKTVGEWRKTMSPDLLDTDACCAFVEMPQRHSGGLLPSWDDLCALKAHASKLDLPLHMDGARIWSSRPHYDGRSYAEIVDGFSSIYVSFYKDIGAIVGAALIGEKDFIEEAKVWRTRLGGSLVDASYLIADTLRLLDKRLEQMPGFIQAAKEMASSIEHIENIEVSPNPPQVNMFHVLLPCNSSAAERARDIVAEKTGIWIANRFWNYEGDNQCAMEITVGEKAAALSRETFAEAVQMLAAEIPNPQ</sequence>
<dbReference type="PANTHER" id="PTHR48097:SF9">
    <property type="entry name" value="L-THREONINE ALDOLASE"/>
    <property type="match status" value="1"/>
</dbReference>
<evidence type="ECO:0000313" key="7">
    <source>
        <dbReference type="Proteomes" id="UP001595776"/>
    </source>
</evidence>
<dbReference type="SUPFAM" id="SSF53383">
    <property type="entry name" value="PLP-dependent transferases"/>
    <property type="match status" value="1"/>
</dbReference>
<reference evidence="7" key="1">
    <citation type="journal article" date="2019" name="Int. J. Syst. Evol. Microbiol.">
        <title>The Global Catalogue of Microorganisms (GCM) 10K type strain sequencing project: providing services to taxonomists for standard genome sequencing and annotation.</title>
        <authorList>
            <consortium name="The Broad Institute Genomics Platform"/>
            <consortium name="The Broad Institute Genome Sequencing Center for Infectious Disease"/>
            <person name="Wu L."/>
            <person name="Ma J."/>
        </authorList>
    </citation>
    <scope>NUCLEOTIDE SEQUENCE [LARGE SCALE GENOMIC DNA]</scope>
    <source>
        <strain evidence="7">CGMCC 1.15304</strain>
    </source>
</reference>
<comment type="caution">
    <text evidence="6">The sequence shown here is derived from an EMBL/GenBank/DDBJ whole genome shotgun (WGS) entry which is preliminary data.</text>
</comment>
<dbReference type="Gene3D" id="3.40.640.10">
    <property type="entry name" value="Type I PLP-dependent aspartate aminotransferase-like (Major domain)"/>
    <property type="match status" value="1"/>
</dbReference>
<evidence type="ECO:0000259" key="5">
    <source>
        <dbReference type="Pfam" id="PF01212"/>
    </source>
</evidence>
<comment type="subunit">
    <text evidence="3">Homotetramer.</text>
</comment>
<accession>A0ABV8UAM3</accession>
<dbReference type="Gene3D" id="3.90.1150.10">
    <property type="entry name" value="Aspartate Aminotransferase, domain 1"/>
    <property type="match status" value="1"/>
</dbReference>
<keyword evidence="7" id="KW-1185">Reference proteome</keyword>
<protein>
    <submittedName>
        <fullName evidence="6">Threonine aldolase family protein</fullName>
    </submittedName>
</protein>
<dbReference type="InterPro" id="IPR001597">
    <property type="entry name" value="ArAA_b-elim_lyase/Thr_aldolase"/>
</dbReference>
<dbReference type="InterPro" id="IPR015422">
    <property type="entry name" value="PyrdxlP-dep_Trfase_small"/>
</dbReference>
<comment type="cofactor">
    <cofactor evidence="1">
        <name>pyridoxal 5'-phosphate</name>
        <dbReference type="ChEBI" id="CHEBI:597326"/>
    </cofactor>
</comment>
<organism evidence="6 7">
    <name type="scientific">Kordiimonas lipolytica</name>
    <dbReference type="NCBI Taxonomy" id="1662421"/>
    <lineage>
        <taxon>Bacteria</taxon>
        <taxon>Pseudomonadati</taxon>
        <taxon>Pseudomonadota</taxon>
        <taxon>Alphaproteobacteria</taxon>
        <taxon>Kordiimonadales</taxon>
        <taxon>Kordiimonadaceae</taxon>
        <taxon>Kordiimonas</taxon>
    </lineage>
</organism>
<keyword evidence="4" id="KW-0663">Pyridoxal phosphate</keyword>
<dbReference type="Proteomes" id="UP001595776">
    <property type="component" value="Unassembled WGS sequence"/>
</dbReference>
<evidence type="ECO:0000256" key="4">
    <source>
        <dbReference type="ARBA" id="ARBA00022898"/>
    </source>
</evidence>
<dbReference type="Pfam" id="PF01212">
    <property type="entry name" value="Beta_elim_lyase"/>
    <property type="match status" value="1"/>
</dbReference>
<feature type="domain" description="Aromatic amino acid beta-eliminating lyase/threonine aldolase" evidence="5">
    <location>
        <begin position="41"/>
        <end position="290"/>
    </location>
</feature>
<gene>
    <name evidence="6" type="ORF">ACFO5Q_07705</name>
</gene>
<comment type="similarity">
    <text evidence="2">Belongs to the threonine aldolase family.</text>
</comment>
<name>A0ABV8UAM3_9PROT</name>
<dbReference type="PANTHER" id="PTHR48097">
    <property type="entry name" value="L-THREONINE ALDOLASE-RELATED"/>
    <property type="match status" value="1"/>
</dbReference>
<evidence type="ECO:0000256" key="1">
    <source>
        <dbReference type="ARBA" id="ARBA00001933"/>
    </source>
</evidence>
<dbReference type="InterPro" id="IPR015424">
    <property type="entry name" value="PyrdxlP-dep_Trfase"/>
</dbReference>
<dbReference type="EMBL" id="JBHSCR010000004">
    <property type="protein sequence ID" value="MFC4347725.1"/>
    <property type="molecule type" value="Genomic_DNA"/>
</dbReference>
<evidence type="ECO:0000313" key="6">
    <source>
        <dbReference type="EMBL" id="MFC4347725.1"/>
    </source>
</evidence>
<dbReference type="RefSeq" id="WP_068149489.1">
    <property type="nucleotide sequence ID" value="NZ_JBHSCR010000004.1"/>
</dbReference>
<evidence type="ECO:0000256" key="2">
    <source>
        <dbReference type="ARBA" id="ARBA00006966"/>
    </source>
</evidence>
<dbReference type="InterPro" id="IPR015421">
    <property type="entry name" value="PyrdxlP-dep_Trfase_major"/>
</dbReference>